<dbReference type="GO" id="GO:0016740">
    <property type="term" value="F:transferase activity"/>
    <property type="evidence" value="ECO:0007669"/>
    <property type="project" value="UniProtKB-KW"/>
</dbReference>
<dbReference type="SUPFAM" id="SSF53448">
    <property type="entry name" value="Nucleotide-diphospho-sugar transferases"/>
    <property type="match status" value="2"/>
</dbReference>
<dbReference type="SUPFAM" id="SSF48452">
    <property type="entry name" value="TPR-like"/>
    <property type="match status" value="1"/>
</dbReference>
<evidence type="ECO:0000259" key="2">
    <source>
        <dbReference type="Pfam" id="PF00535"/>
    </source>
</evidence>
<evidence type="ECO:0000313" key="3">
    <source>
        <dbReference type="EMBL" id="AYV80743.1"/>
    </source>
</evidence>
<proteinExistence type="predicted"/>
<reference evidence="3" key="1">
    <citation type="submission" date="2018-10" db="EMBL/GenBank/DDBJ databases">
        <title>Hidden diversity of soil giant viruses.</title>
        <authorList>
            <person name="Schulz F."/>
            <person name="Alteio L."/>
            <person name="Goudeau D."/>
            <person name="Ryan E.M."/>
            <person name="Malmstrom R.R."/>
            <person name="Blanchard J."/>
            <person name="Woyke T."/>
        </authorList>
    </citation>
    <scope>NUCLEOTIDE SEQUENCE</scope>
    <source>
        <strain evidence="3">HAV1</strain>
    </source>
</reference>
<dbReference type="EMBL" id="MK072247">
    <property type="protein sequence ID" value="AYV80743.1"/>
    <property type="molecule type" value="Genomic_DNA"/>
</dbReference>
<feature type="repeat" description="TPR" evidence="1">
    <location>
        <begin position="269"/>
        <end position="302"/>
    </location>
</feature>
<organism evidence="3">
    <name type="scientific">Harvfovirus sp</name>
    <dbReference type="NCBI Taxonomy" id="2487768"/>
    <lineage>
        <taxon>Viruses</taxon>
        <taxon>Varidnaviria</taxon>
        <taxon>Bamfordvirae</taxon>
        <taxon>Nucleocytoviricota</taxon>
        <taxon>Megaviricetes</taxon>
        <taxon>Imitervirales</taxon>
        <taxon>Mimiviridae</taxon>
        <taxon>Klosneuvirinae</taxon>
    </lineage>
</organism>
<dbReference type="InterPro" id="IPR029044">
    <property type="entry name" value="Nucleotide-diphossugar_trans"/>
</dbReference>
<keyword evidence="3" id="KW-0808">Transferase</keyword>
<accession>A0A3G5A4J5</accession>
<dbReference type="Gene3D" id="3.90.550.10">
    <property type="entry name" value="Spore Coat Polysaccharide Biosynthesis Protein SpsA, Chain A"/>
    <property type="match status" value="2"/>
</dbReference>
<evidence type="ECO:0000256" key="1">
    <source>
        <dbReference type="PROSITE-ProRule" id="PRU00339"/>
    </source>
</evidence>
<protein>
    <submittedName>
        <fullName evidence="3">Glycosyltransferase family 2</fullName>
    </submittedName>
</protein>
<feature type="domain" description="Glycosyltransferase 2-like" evidence="2">
    <location>
        <begin position="10"/>
        <end position="97"/>
    </location>
</feature>
<dbReference type="InterPro" id="IPR011990">
    <property type="entry name" value="TPR-like_helical_dom_sf"/>
</dbReference>
<keyword evidence="1" id="KW-0802">TPR repeat</keyword>
<name>A0A3G5A4J5_9VIRU</name>
<dbReference type="PANTHER" id="PTHR43630:SF2">
    <property type="entry name" value="GLYCOSYLTRANSFERASE"/>
    <property type="match status" value="1"/>
</dbReference>
<dbReference type="PROSITE" id="PS50005">
    <property type="entry name" value="TPR"/>
    <property type="match status" value="1"/>
</dbReference>
<gene>
    <name evidence="3" type="ORF">Harvfovirus5_47</name>
</gene>
<dbReference type="Gene3D" id="1.25.40.10">
    <property type="entry name" value="Tetratricopeptide repeat domain"/>
    <property type="match status" value="1"/>
</dbReference>
<dbReference type="InterPro" id="IPR001173">
    <property type="entry name" value="Glyco_trans_2-like"/>
</dbReference>
<sequence>MVKYKLCLNMIVKNESHIIRKTLDSVVQHIDYWVISDTGSKDNTQEIIKEYFREKNIKGELFEDKWENFGHNRSLAMKYAYKKSKYLLVIDADDILHGTVTIPKTNADAYYILLSSKGSTGYYRLQIFKNSLRWCYKGILHEFAKCMSKKDPVLEFIRNVCSIESLRLGSRNLDPLKYENDAKKLVKGIEEEPELADRYSFYAAQSFKDAGDFEKAITYYRKRIEYGGWFEELFISYLNIGDLMQIMNYEDNDIINSYTNAFKKNQQRAESLYELGKFYIKRGNYQKAYNTLKLCLRIPFPEDQLLFLVRDVYEYLAIKEFIFACSHLGKFEEMMDNYKKLSSINRDDNSIREIVNNYLEYKENPYKKYNRVVVDQIMKNIAENKDLMLTCTITSCKRFDLFQNTINSMMNNCLDICMISRWVCIDDNSDEADIKKMKDMYPFFEIIWKGIEDKGHLKSMNMIINLVKSPYLLHLEDDWLFIEKKNYIKPALEILNQEKIFLLEDVPSYLNKTIKQVLFNKNYSETLHRKIYGGYKAITSYGFNYIIHEHVPVKDDINYKNAVNKYNKMNCIYWPHFSFRPSIIKTDIFDIVGQFSDKGAVFFEMDFAFRYTEKNFISCFYDNINLIHMGKKTFEKNDTTKKNAYELNQTPYLCNDATKEVVQLPGYVFFENKDSVGNDIGRYAEDLVDLKEIADKDDSCVAFNTLGYLKNKLESKFISTNVGIYVKDKYCQPVELEGYMFYRNKDSYGNDIGCQRLLTVCELKELADKTKGCLGFNTWGYLKNKIEKELKFLPNRMNLCDGIYIKKDVSAK</sequence>
<dbReference type="Pfam" id="PF00535">
    <property type="entry name" value="Glycos_transf_2"/>
    <property type="match status" value="1"/>
</dbReference>
<dbReference type="PANTHER" id="PTHR43630">
    <property type="entry name" value="POLY-BETA-1,6-N-ACETYL-D-GLUCOSAMINE SYNTHASE"/>
    <property type="match status" value="1"/>
</dbReference>
<dbReference type="Pfam" id="PF13181">
    <property type="entry name" value="TPR_8"/>
    <property type="match status" value="1"/>
</dbReference>
<dbReference type="InterPro" id="IPR019734">
    <property type="entry name" value="TPR_rpt"/>
</dbReference>